<dbReference type="AlphaFoldDB" id="A0A9X1JWL9"/>
<comment type="caution">
    <text evidence="2">The sequence shown here is derived from an EMBL/GenBank/DDBJ whole genome shotgun (WGS) entry which is preliminary data.</text>
</comment>
<dbReference type="RefSeq" id="WP_219497834.1">
    <property type="nucleotide sequence ID" value="NZ_JAHXDN010000001.1"/>
</dbReference>
<dbReference type="InterPro" id="IPR043912">
    <property type="entry name" value="DUF5765"/>
</dbReference>
<dbReference type="EMBL" id="JAHXDN010000001">
    <property type="protein sequence ID" value="MBW4706305.1"/>
    <property type="molecule type" value="Genomic_DNA"/>
</dbReference>
<name>A0A9X1JWL9_9RHOB</name>
<evidence type="ECO:0000313" key="2">
    <source>
        <dbReference type="EMBL" id="MBW4706305.1"/>
    </source>
</evidence>
<feature type="transmembrane region" description="Helical" evidence="1">
    <location>
        <begin position="63"/>
        <end position="82"/>
    </location>
</feature>
<dbReference type="Proteomes" id="UP001138661">
    <property type="component" value="Unassembled WGS sequence"/>
</dbReference>
<organism evidence="2 3">
    <name type="scientific">Roseobacter insulae</name>
    <dbReference type="NCBI Taxonomy" id="2859783"/>
    <lineage>
        <taxon>Bacteria</taxon>
        <taxon>Pseudomonadati</taxon>
        <taxon>Pseudomonadota</taxon>
        <taxon>Alphaproteobacteria</taxon>
        <taxon>Rhodobacterales</taxon>
        <taxon>Roseobacteraceae</taxon>
        <taxon>Roseobacter</taxon>
    </lineage>
</organism>
<protein>
    <submittedName>
        <fullName evidence="2">Uncharacterized protein</fullName>
    </submittedName>
</protein>
<feature type="transmembrane region" description="Helical" evidence="1">
    <location>
        <begin position="157"/>
        <end position="177"/>
    </location>
</feature>
<keyword evidence="3" id="KW-1185">Reference proteome</keyword>
<feature type="transmembrane region" description="Helical" evidence="1">
    <location>
        <begin position="94"/>
        <end position="114"/>
    </location>
</feature>
<evidence type="ECO:0000256" key="1">
    <source>
        <dbReference type="SAM" id="Phobius"/>
    </source>
</evidence>
<gene>
    <name evidence="2" type="ORF">KX928_00735</name>
</gene>
<keyword evidence="1" id="KW-0812">Transmembrane</keyword>
<feature type="transmembrane region" description="Helical" evidence="1">
    <location>
        <begin position="206"/>
        <end position="226"/>
    </location>
</feature>
<keyword evidence="1" id="KW-1133">Transmembrane helix</keyword>
<sequence length="240" mass="26216">MCWSIEASAAMVIVGAVATGVTLHHKQPAAIWATLGYFTAMEALQVAGYIVVDKCGTPANQTITLLSYLHIVFQPIFINLFAMELVPGAVRRRVRVWILSLCAGSSAVMLAQIIPWETFGTCQPGTALCGQAYCTVSGEWHIAWDVPYNGLLRPLEAALGTHFGFPTYMAAAFALPLLYGAWRFVLLHLVTGPVLAWYLTDDPNEMPAIWCLFSIAILCISLSPPVRRSVTSRSWWGVAV</sequence>
<dbReference type="Pfam" id="PF19069">
    <property type="entry name" value="DUF5765"/>
    <property type="match status" value="1"/>
</dbReference>
<reference evidence="2" key="1">
    <citation type="submission" date="2021-07" db="EMBL/GenBank/DDBJ databases">
        <title>Roseobacter insulae sp. nov., isolated from a tidal flat.</title>
        <authorList>
            <person name="Park S."/>
            <person name="Yoon J.-H."/>
        </authorList>
    </citation>
    <scope>NUCLEOTIDE SEQUENCE</scope>
    <source>
        <strain evidence="2">YSTF-M11</strain>
    </source>
</reference>
<proteinExistence type="predicted"/>
<feature type="transmembrane region" description="Helical" evidence="1">
    <location>
        <begin position="184"/>
        <end position="200"/>
    </location>
</feature>
<feature type="transmembrane region" description="Helical" evidence="1">
    <location>
        <begin position="30"/>
        <end position="51"/>
    </location>
</feature>
<accession>A0A9X1JWL9</accession>
<evidence type="ECO:0000313" key="3">
    <source>
        <dbReference type="Proteomes" id="UP001138661"/>
    </source>
</evidence>
<feature type="transmembrane region" description="Helical" evidence="1">
    <location>
        <begin position="6"/>
        <end position="23"/>
    </location>
</feature>
<keyword evidence="1" id="KW-0472">Membrane</keyword>